<dbReference type="AlphaFoldDB" id="A0A4V3CAV9"/>
<dbReference type="GO" id="GO:0006402">
    <property type="term" value="P:mRNA catabolic process"/>
    <property type="evidence" value="ECO:0007669"/>
    <property type="project" value="TreeGrafter"/>
</dbReference>
<name>A0A4V3CAV9_9ACTN</name>
<dbReference type="EMBL" id="SNWQ01000002">
    <property type="protein sequence ID" value="TDO52512.1"/>
    <property type="molecule type" value="Genomic_DNA"/>
</dbReference>
<dbReference type="Proteomes" id="UP000295388">
    <property type="component" value="Unassembled WGS sequence"/>
</dbReference>
<comment type="caution">
    <text evidence="3">The sequence shown here is derived from an EMBL/GenBank/DDBJ whole genome shotgun (WGS) entry which is preliminary data.</text>
</comment>
<dbReference type="GO" id="GO:0003677">
    <property type="term" value="F:DNA binding"/>
    <property type="evidence" value="ECO:0007669"/>
    <property type="project" value="InterPro"/>
</dbReference>
<organism evidence="3 4">
    <name type="scientific">Kribbella caucasensis</name>
    <dbReference type="NCBI Taxonomy" id="2512215"/>
    <lineage>
        <taxon>Bacteria</taxon>
        <taxon>Bacillati</taxon>
        <taxon>Actinomycetota</taxon>
        <taxon>Actinomycetes</taxon>
        <taxon>Propionibacteriales</taxon>
        <taxon>Kribbellaceae</taxon>
        <taxon>Kribbella</taxon>
    </lineage>
</organism>
<comment type="similarity">
    <text evidence="1">Belongs to the PemK/MazF family.</text>
</comment>
<evidence type="ECO:0000256" key="2">
    <source>
        <dbReference type="ARBA" id="ARBA00022649"/>
    </source>
</evidence>
<dbReference type="GO" id="GO:0004521">
    <property type="term" value="F:RNA endonuclease activity"/>
    <property type="evidence" value="ECO:0007669"/>
    <property type="project" value="TreeGrafter"/>
</dbReference>
<dbReference type="InterPro" id="IPR003477">
    <property type="entry name" value="PemK-like"/>
</dbReference>
<dbReference type="PANTHER" id="PTHR33988">
    <property type="entry name" value="ENDORIBONUCLEASE MAZF-RELATED"/>
    <property type="match status" value="1"/>
</dbReference>
<sequence length="113" mass="12557">MVTPPRVAPWQVWWVDFNPQLGREQAGRRPAIVVGSSLACGLPNGLAIVVPMTTRNRGLPFHPAVQLGETTGYAMTDQIKSISTQRLKKPHPDQLVSEDVQTVKFALRRMLDL</sequence>
<keyword evidence="2" id="KW-1277">Toxin-antitoxin system</keyword>
<dbReference type="Pfam" id="PF02452">
    <property type="entry name" value="PemK_toxin"/>
    <property type="match status" value="1"/>
</dbReference>
<dbReference type="OrthoDB" id="9808744at2"/>
<keyword evidence="4" id="KW-1185">Reference proteome</keyword>
<evidence type="ECO:0000256" key="1">
    <source>
        <dbReference type="ARBA" id="ARBA00007521"/>
    </source>
</evidence>
<protein>
    <submittedName>
        <fullName evidence="3">mRNA interferase MazF</fullName>
    </submittedName>
</protein>
<evidence type="ECO:0000313" key="3">
    <source>
        <dbReference type="EMBL" id="TDO52512.1"/>
    </source>
</evidence>
<proteinExistence type="inferred from homology"/>
<reference evidence="3 4" key="1">
    <citation type="submission" date="2019-03" db="EMBL/GenBank/DDBJ databases">
        <title>Genomic Encyclopedia of Type Strains, Phase III (KMG-III): the genomes of soil and plant-associated and newly described type strains.</title>
        <authorList>
            <person name="Whitman W."/>
        </authorList>
    </citation>
    <scope>NUCLEOTIDE SEQUENCE [LARGE SCALE GENOMIC DNA]</scope>
    <source>
        <strain evidence="3 4">VKM Ac-2527</strain>
    </source>
</reference>
<dbReference type="Gene3D" id="2.30.30.110">
    <property type="match status" value="1"/>
</dbReference>
<dbReference type="SUPFAM" id="SSF50118">
    <property type="entry name" value="Cell growth inhibitor/plasmid maintenance toxic component"/>
    <property type="match status" value="1"/>
</dbReference>
<dbReference type="InterPro" id="IPR011067">
    <property type="entry name" value="Plasmid_toxin/cell-grow_inhib"/>
</dbReference>
<dbReference type="PANTHER" id="PTHR33988:SF1">
    <property type="entry name" value="ENDORIBONUCLEASE MAZF7-RELATED"/>
    <property type="match status" value="1"/>
</dbReference>
<evidence type="ECO:0000313" key="4">
    <source>
        <dbReference type="Proteomes" id="UP000295388"/>
    </source>
</evidence>
<dbReference type="GO" id="GO:0016075">
    <property type="term" value="P:rRNA catabolic process"/>
    <property type="evidence" value="ECO:0007669"/>
    <property type="project" value="TreeGrafter"/>
</dbReference>
<accession>A0A4V3CAV9</accession>
<gene>
    <name evidence="3" type="ORF">EV643_102351</name>
</gene>